<feature type="transmembrane region" description="Helical" evidence="2">
    <location>
        <begin position="214"/>
        <end position="238"/>
    </location>
</feature>
<organism evidence="4">
    <name type="scientific">Caenorhabditis remanei</name>
    <name type="common">Caenorhabditis vulgaris</name>
    <dbReference type="NCBI Taxonomy" id="31234"/>
    <lineage>
        <taxon>Eukaryota</taxon>
        <taxon>Metazoa</taxon>
        <taxon>Ecdysozoa</taxon>
        <taxon>Nematoda</taxon>
        <taxon>Chromadorea</taxon>
        <taxon>Rhabditida</taxon>
        <taxon>Rhabditina</taxon>
        <taxon>Rhabditomorpha</taxon>
        <taxon>Rhabditoidea</taxon>
        <taxon>Rhabditidae</taxon>
        <taxon>Peloderinae</taxon>
        <taxon>Caenorhabditis</taxon>
    </lineage>
</organism>
<evidence type="ECO:0008006" key="5">
    <source>
        <dbReference type="Google" id="ProtNLM"/>
    </source>
</evidence>
<dbReference type="OrthoDB" id="5846161at2759"/>
<reference evidence="3" key="1">
    <citation type="submission" date="2007-07" db="EMBL/GenBank/DDBJ databases">
        <title>PCAP assembly of the Caenorhabditis remanei genome.</title>
        <authorList>
            <consortium name="The Caenorhabditis remanei Sequencing Consortium"/>
            <person name="Wilson R.K."/>
        </authorList>
    </citation>
    <scope>NUCLEOTIDE SEQUENCE [LARGE SCALE GENOMIC DNA]</scope>
    <source>
        <strain evidence="3">PB4641</strain>
    </source>
</reference>
<dbReference type="eggNOG" id="ENOG502TEQA">
    <property type="taxonomic scope" value="Eukaryota"/>
</dbReference>
<dbReference type="Proteomes" id="UP000008281">
    <property type="component" value="Unassembled WGS sequence"/>
</dbReference>
<dbReference type="Pfam" id="PF10326">
    <property type="entry name" value="7TM_GPCR_Str"/>
    <property type="match status" value="1"/>
</dbReference>
<feature type="transmembrane region" description="Helical" evidence="2">
    <location>
        <begin position="140"/>
        <end position="161"/>
    </location>
</feature>
<proteinExistence type="predicted"/>
<dbReference type="InParanoid" id="E3M755"/>
<feature type="region of interest" description="Disordered" evidence="1">
    <location>
        <begin position="346"/>
        <end position="365"/>
    </location>
</feature>
<feature type="transmembrane region" description="Helical" evidence="2">
    <location>
        <begin position="266"/>
        <end position="294"/>
    </location>
</feature>
<evidence type="ECO:0000313" key="3">
    <source>
        <dbReference type="EMBL" id="EFO93737.1"/>
    </source>
</evidence>
<sequence>MFSTIPIHKTLGYINIFSSSISLFFNGFLIYLILAKSPKEFGVYKYLLAFISVFELFYSVLEIVLVPFEGSFRIIQIHYTVRAYSVVMVNLSDKRFSRFSIRVLNSIYWAFFGSSLAIFALQFIYRYLTISMSKLIKTFYSWKIIFWLMVPFFNGIVWALMGMLLCSPTQEATEILRPFVLRDFKMDIDNFDYLGGPLYTKSENGTIQPYFKTLFTISTMSVVVVSSFTFSFAVILYCGTKCYLAISELNDITTSSAKSQSIQSQLFYALVIQTLIPTLLLHFPVSIMFGFVFADNGLGIYSSIVSITISLYPAIDPLPNFFIITPYRKAVFRCINKNYQLSDNHAPPNSKNAVAPAPGAPIPAI</sequence>
<feature type="transmembrane region" description="Helical" evidence="2">
    <location>
        <begin position="300"/>
        <end position="323"/>
    </location>
</feature>
<dbReference type="OMA" id="LNSIYWA"/>
<feature type="transmembrane region" description="Helical" evidence="2">
    <location>
        <begin position="12"/>
        <end position="34"/>
    </location>
</feature>
<feature type="transmembrane region" description="Helical" evidence="2">
    <location>
        <begin position="107"/>
        <end position="128"/>
    </location>
</feature>
<dbReference type="GO" id="GO:0042048">
    <property type="term" value="P:olfactory behavior"/>
    <property type="evidence" value="ECO:0007669"/>
    <property type="project" value="TreeGrafter"/>
</dbReference>
<evidence type="ECO:0000313" key="4">
    <source>
        <dbReference type="Proteomes" id="UP000008281"/>
    </source>
</evidence>
<feature type="transmembrane region" description="Helical" evidence="2">
    <location>
        <begin position="46"/>
        <end position="68"/>
    </location>
</feature>
<protein>
    <recommendedName>
        <fullName evidence="5">Seven TM Receptor</fullName>
    </recommendedName>
</protein>
<dbReference type="SUPFAM" id="SSF81321">
    <property type="entry name" value="Family A G protein-coupled receptor-like"/>
    <property type="match status" value="1"/>
</dbReference>
<name>E3M755_CAERE</name>
<dbReference type="HOGENOM" id="CLU_036335_2_0_1"/>
<evidence type="ECO:0000256" key="1">
    <source>
        <dbReference type="SAM" id="MobiDB-lite"/>
    </source>
</evidence>
<dbReference type="STRING" id="31234.E3M755"/>
<dbReference type="GO" id="GO:0005886">
    <property type="term" value="C:plasma membrane"/>
    <property type="evidence" value="ECO:0007669"/>
    <property type="project" value="TreeGrafter"/>
</dbReference>
<dbReference type="PANTHER" id="PTHR22943:SF89">
    <property type="entry name" value="SEVEN TM RECEPTOR"/>
    <property type="match status" value="1"/>
</dbReference>
<keyword evidence="4" id="KW-1185">Reference proteome</keyword>
<accession>E3M755</accession>
<keyword evidence="2" id="KW-0472">Membrane</keyword>
<keyword evidence="2" id="KW-1133">Transmembrane helix</keyword>
<evidence type="ECO:0000256" key="2">
    <source>
        <dbReference type="SAM" id="Phobius"/>
    </source>
</evidence>
<dbReference type="AlphaFoldDB" id="E3M755"/>
<dbReference type="InterPro" id="IPR019428">
    <property type="entry name" value="7TM_GPCR_serpentine_rcpt_Str"/>
</dbReference>
<dbReference type="GO" id="GO:0038022">
    <property type="term" value="F:G protein-coupled olfactory receptor activity"/>
    <property type="evidence" value="ECO:0007669"/>
    <property type="project" value="TreeGrafter"/>
</dbReference>
<keyword evidence="2" id="KW-0812">Transmembrane</keyword>
<gene>
    <name evidence="3" type="ORF">CRE_12657</name>
</gene>
<dbReference type="PANTHER" id="PTHR22943">
    <property type="entry name" value="7-TRANSMEMBRANE DOMAIN RECEPTOR C.ELEGANS"/>
    <property type="match status" value="1"/>
</dbReference>
<dbReference type="EMBL" id="DS268427">
    <property type="protein sequence ID" value="EFO93737.1"/>
    <property type="molecule type" value="Genomic_DNA"/>
</dbReference>